<sequence length="635" mass="69237">MPYFSSNAKQFIGELTTYLEQDPANDGHHLSEVVGLVDGFIKQEDLESAENAIQLLGTAVGTQRAWQKPYRSSGILDYILQQLNPASTATALAKQYLRVVGNSVADNDEIRELVLSKFDALVGFLGQPPLTVTALAVLLNLCNEYDAAQTQAATVRLDSIVAKLLALGKIPEEATDYATDLIGWTTEKLTTTQVEDDVSVETFEDLLKVTLQYDEDNYHDQVAVLAHYLQFPTFHQKLTKPGTINQLVELLFDYEGRLEPDEISDVFQSLSVHTDPEEESDREAEVVLMVQLVNSLSAISASDSFVSNFSVQSPMLRRLSTQLRRSPALPSAVCACVMLGNLATSDATCISMVKDEELHVPLLELLDSPEPPALTYAAAGFVRHLAYPELNRAVLAEVGFIETCCRLLVIADPSTRGEAAAILGKLVSNNVENITKVVTMALPEDIVPAKVGDVEVPSPTTILYHVASQALVPSGPVPSTSMKNAMIEIGRTIVAILRFLRQNQTSNDNLEAITSQVFQTPLLARPVARLVRQRFFAEARSEGLLGLGLLAQTEDGARLVIEEFNADEGLFDALKEFVLEGKGEGSQAEGLRRDHQNALVLLHGLTNNGGELVEISWKDKIGSLQGELASKIETP</sequence>
<dbReference type="InterPro" id="IPR016024">
    <property type="entry name" value="ARM-type_fold"/>
</dbReference>
<dbReference type="AlphaFoldDB" id="A0A6A5XTP6"/>
<reference evidence="1" key="1">
    <citation type="journal article" date="2020" name="Stud. Mycol.">
        <title>101 Dothideomycetes genomes: a test case for predicting lifestyles and emergence of pathogens.</title>
        <authorList>
            <person name="Haridas S."/>
            <person name="Albert R."/>
            <person name="Binder M."/>
            <person name="Bloem J."/>
            <person name="Labutti K."/>
            <person name="Salamov A."/>
            <person name="Andreopoulos B."/>
            <person name="Baker S."/>
            <person name="Barry K."/>
            <person name="Bills G."/>
            <person name="Bluhm B."/>
            <person name="Cannon C."/>
            <person name="Castanera R."/>
            <person name="Culley D."/>
            <person name="Daum C."/>
            <person name="Ezra D."/>
            <person name="Gonzalez J."/>
            <person name="Henrissat B."/>
            <person name="Kuo A."/>
            <person name="Liang C."/>
            <person name="Lipzen A."/>
            <person name="Lutzoni F."/>
            <person name="Magnuson J."/>
            <person name="Mondo S."/>
            <person name="Nolan M."/>
            <person name="Ohm R."/>
            <person name="Pangilinan J."/>
            <person name="Park H.-J."/>
            <person name="Ramirez L."/>
            <person name="Alfaro M."/>
            <person name="Sun H."/>
            <person name="Tritt A."/>
            <person name="Yoshinaga Y."/>
            <person name="Zwiers L.-H."/>
            <person name="Turgeon B."/>
            <person name="Goodwin S."/>
            <person name="Spatafora J."/>
            <person name="Crous P."/>
            <person name="Grigoriev I."/>
        </authorList>
    </citation>
    <scope>NUCLEOTIDE SEQUENCE</scope>
    <source>
        <strain evidence="1">CBS 175.79</strain>
    </source>
</reference>
<accession>A0A6A5XTP6</accession>
<evidence type="ECO:0000313" key="1">
    <source>
        <dbReference type="EMBL" id="KAF2016187.1"/>
    </source>
</evidence>
<dbReference type="InterPro" id="IPR040144">
    <property type="entry name" value="RAP1GDS1"/>
</dbReference>
<evidence type="ECO:0000313" key="2">
    <source>
        <dbReference type="Proteomes" id="UP000799778"/>
    </source>
</evidence>
<dbReference type="GeneID" id="54285404"/>
<protein>
    <submittedName>
        <fullName evidence="1">ARM repeat-containing protein</fullName>
    </submittedName>
</protein>
<dbReference type="InterPro" id="IPR011989">
    <property type="entry name" value="ARM-like"/>
</dbReference>
<dbReference type="PANTHER" id="PTHR10957">
    <property type="entry name" value="RAP1 GTPASE-GDP DISSOCIATION STIMULATOR 1"/>
    <property type="match status" value="1"/>
</dbReference>
<dbReference type="GO" id="GO:0005085">
    <property type="term" value="F:guanyl-nucleotide exchange factor activity"/>
    <property type="evidence" value="ECO:0007669"/>
    <property type="project" value="InterPro"/>
</dbReference>
<organism evidence="1 2">
    <name type="scientific">Aaosphaeria arxii CBS 175.79</name>
    <dbReference type="NCBI Taxonomy" id="1450172"/>
    <lineage>
        <taxon>Eukaryota</taxon>
        <taxon>Fungi</taxon>
        <taxon>Dikarya</taxon>
        <taxon>Ascomycota</taxon>
        <taxon>Pezizomycotina</taxon>
        <taxon>Dothideomycetes</taxon>
        <taxon>Pleosporomycetidae</taxon>
        <taxon>Pleosporales</taxon>
        <taxon>Pleosporales incertae sedis</taxon>
        <taxon>Aaosphaeria</taxon>
    </lineage>
</organism>
<dbReference type="EMBL" id="ML978069">
    <property type="protein sequence ID" value="KAF2016187.1"/>
    <property type="molecule type" value="Genomic_DNA"/>
</dbReference>
<proteinExistence type="predicted"/>
<dbReference type="Proteomes" id="UP000799778">
    <property type="component" value="Unassembled WGS sequence"/>
</dbReference>
<keyword evidence="2" id="KW-1185">Reference proteome</keyword>
<gene>
    <name evidence="1" type="ORF">BU24DRAFT_422539</name>
</gene>
<dbReference type="SUPFAM" id="SSF48371">
    <property type="entry name" value="ARM repeat"/>
    <property type="match status" value="1"/>
</dbReference>
<dbReference type="OrthoDB" id="26149at2759"/>
<dbReference type="RefSeq" id="XP_033384526.1">
    <property type="nucleotide sequence ID" value="XM_033528007.1"/>
</dbReference>
<name>A0A6A5XTP6_9PLEO</name>
<dbReference type="Gene3D" id="1.25.10.10">
    <property type="entry name" value="Leucine-rich Repeat Variant"/>
    <property type="match status" value="2"/>
</dbReference>